<dbReference type="InterPro" id="IPR015422">
    <property type="entry name" value="PyrdxlP-dep_Trfase_small"/>
</dbReference>
<dbReference type="EMBL" id="JBHLUB010000032">
    <property type="protein sequence ID" value="MFC0582788.1"/>
    <property type="molecule type" value="Genomic_DNA"/>
</dbReference>
<keyword evidence="7 11" id="KW-0560">Oxidoreductase</keyword>
<evidence type="ECO:0000256" key="4">
    <source>
        <dbReference type="ARBA" id="ARBA00011690"/>
    </source>
</evidence>
<evidence type="ECO:0000313" key="12">
    <source>
        <dbReference type="Proteomes" id="UP001589862"/>
    </source>
</evidence>
<dbReference type="SUPFAM" id="SSF53383">
    <property type="entry name" value="PLP-dependent transferases"/>
    <property type="match status" value="2"/>
</dbReference>
<organism evidence="11 12">
    <name type="scientific">Micrococcoides hystricis</name>
    <dbReference type="NCBI Taxonomy" id="1572761"/>
    <lineage>
        <taxon>Bacteria</taxon>
        <taxon>Bacillati</taxon>
        <taxon>Actinomycetota</taxon>
        <taxon>Actinomycetes</taxon>
        <taxon>Micrococcales</taxon>
        <taxon>Micrococcaceae</taxon>
        <taxon>Micrococcoides</taxon>
    </lineage>
</organism>
<reference evidence="11 12" key="1">
    <citation type="submission" date="2024-09" db="EMBL/GenBank/DDBJ databases">
        <authorList>
            <person name="Sun Q."/>
            <person name="Mori K."/>
        </authorList>
    </citation>
    <scope>NUCLEOTIDE SEQUENCE [LARGE SCALE GENOMIC DNA]</scope>
    <source>
        <strain evidence="11 12">NCAIM B.02604</strain>
    </source>
</reference>
<comment type="function">
    <text evidence="2">The glycine cleavage system catalyzes the degradation of glycine. The P protein binds the alpha-amino group of glycine through its pyridoxal phosphate cofactor; CO(2) is released and the remaining methylamine moiety is then transferred to the lipoamide cofactor of the H protein.</text>
</comment>
<evidence type="ECO:0000259" key="9">
    <source>
        <dbReference type="Pfam" id="PF02347"/>
    </source>
</evidence>
<comment type="cofactor">
    <cofactor evidence="1">
        <name>pyridoxal 5'-phosphate</name>
        <dbReference type="ChEBI" id="CHEBI:597326"/>
    </cofactor>
</comment>
<name>A0ABV6PCF7_9MICC</name>
<dbReference type="InterPro" id="IPR020581">
    <property type="entry name" value="GDC_P"/>
</dbReference>
<sequence length="956" mass="102864">MTITPDTDSFQHRHIGPAQSDIEHMLKTVGYASLAELIDAAVPEQIRERDLGKSWGLEPHTETEALARLKELSERNVQKVQMIGQGFYDTITPPVIRRNVLENPAWYTAYTPYQPEISQGRLESLLNFQTMVSDLTGLPIANASMLDESSAAAEAVLLMRRANKKNAKGAVAVDSNIFPQTLKVLEGRVLPLGIEMIVTDLSQGLPDQELFGIVLQQPGADGAVTDQSDIIKAAKDAGAMVTVIADLLALTKIVEPGAQGADICVGNTQRLGVPLFFGGPHAAYMAIKNGLERNLPGRLVGVSTDTTGQPAYRLSLQTREQHIRREKATSNICTAQALLANTAAMYAVYHGAEGLTRIAEQVHQHAVNLAAGLKAAGVDVKHTSFFDTVAATGVDAAKVVADAAEAGINLHKVDDSTVQISTDEVTTDEHIATVLKAFGADGSTDADASGFGWDQKLNRTSEFLTHPNFTSVKSETQMLRYMRKLADRDLALDRTMIPLGSCTMKLNPTAGMEAIGYPGFASIHPYAPADQTEGWRELIAELEDWLTDITGYAGTSIAPNSGAQGEYAGLLAIRDYHRDRGDHERTLCFIPASAHGTNAASAVLAGLDVVVIKTAKDGTIDITDLDEKLEKYKDRIAAAMITYPSTHGVFEETVKTVCDRVHDAGGQVYIDGANMNALVGLARMGKFGGDVSHLNLHKTFTIPHGGGGPGVGPVCVGEHLVKYLPGAPAGQDNGRSGWPVTSGGFGSAGVLPIPYAYIYMMGGQALQDATEVAILSANYISDKLEDAFPTLYSGENGLVAHECILDLRELTQKTGVTAEDVAKRLIDYGFHAPTLAFPVAGTLMVEPTESEDLHEVDRFIDAMRQIRAEIDEIADGKLTVEESVLRNAPHTASVLLDDEWDRKYPRRQAAYPLPGMSNGTLVDKYFPPVTRIDQAGGDRNLVCSCPPLDAFDIEEN</sequence>
<dbReference type="GO" id="GO:0004375">
    <property type="term" value="F:glycine dehydrogenase (decarboxylating) activity"/>
    <property type="evidence" value="ECO:0007669"/>
    <property type="project" value="UniProtKB-EC"/>
</dbReference>
<evidence type="ECO:0000256" key="2">
    <source>
        <dbReference type="ARBA" id="ARBA00003788"/>
    </source>
</evidence>
<dbReference type="InterPro" id="IPR003437">
    <property type="entry name" value="GcvP"/>
</dbReference>
<dbReference type="Pfam" id="PF21478">
    <property type="entry name" value="GcvP2_C"/>
    <property type="match status" value="1"/>
</dbReference>
<gene>
    <name evidence="11" type="primary">gcvP</name>
    <name evidence="11" type="ORF">ACFFFR_10440</name>
</gene>
<evidence type="ECO:0000256" key="8">
    <source>
        <dbReference type="ARBA" id="ARBA00049026"/>
    </source>
</evidence>
<comment type="caution">
    <text evidence="11">The sequence shown here is derived from an EMBL/GenBank/DDBJ whole genome shotgun (WGS) entry which is preliminary data.</text>
</comment>
<accession>A0ABV6PCF7</accession>
<dbReference type="EC" id="1.4.4.2" evidence="5"/>
<comment type="catalytic activity">
    <reaction evidence="8">
        <text>N(6)-[(R)-lipoyl]-L-lysyl-[glycine-cleavage complex H protein] + glycine + H(+) = N(6)-[(R)-S(8)-aminomethyldihydrolipoyl]-L-lysyl-[glycine-cleavage complex H protein] + CO2</text>
        <dbReference type="Rhea" id="RHEA:24304"/>
        <dbReference type="Rhea" id="RHEA-COMP:10494"/>
        <dbReference type="Rhea" id="RHEA-COMP:10495"/>
        <dbReference type="ChEBI" id="CHEBI:15378"/>
        <dbReference type="ChEBI" id="CHEBI:16526"/>
        <dbReference type="ChEBI" id="CHEBI:57305"/>
        <dbReference type="ChEBI" id="CHEBI:83099"/>
        <dbReference type="ChEBI" id="CHEBI:83143"/>
        <dbReference type="EC" id="1.4.4.2"/>
    </reaction>
</comment>
<dbReference type="NCBIfam" id="TIGR00461">
    <property type="entry name" value="gcvP"/>
    <property type="match status" value="1"/>
</dbReference>
<keyword evidence="6" id="KW-0663">Pyridoxal phosphate</keyword>
<evidence type="ECO:0000256" key="3">
    <source>
        <dbReference type="ARBA" id="ARBA00010756"/>
    </source>
</evidence>
<evidence type="ECO:0000259" key="10">
    <source>
        <dbReference type="Pfam" id="PF21478"/>
    </source>
</evidence>
<comment type="similarity">
    <text evidence="3">Belongs to the GcvP family.</text>
</comment>
<evidence type="ECO:0000313" key="11">
    <source>
        <dbReference type="EMBL" id="MFC0582788.1"/>
    </source>
</evidence>
<feature type="domain" description="Glycine cleavage system P-protein N-terminal" evidence="9">
    <location>
        <begin position="12"/>
        <end position="438"/>
    </location>
</feature>
<feature type="domain" description="Glycine cleavage system P-protein N-terminal" evidence="9">
    <location>
        <begin position="468"/>
        <end position="735"/>
    </location>
</feature>
<proteinExistence type="inferred from homology"/>
<dbReference type="Proteomes" id="UP001589862">
    <property type="component" value="Unassembled WGS sequence"/>
</dbReference>
<evidence type="ECO:0000256" key="1">
    <source>
        <dbReference type="ARBA" id="ARBA00001933"/>
    </source>
</evidence>
<dbReference type="PANTHER" id="PTHR11773">
    <property type="entry name" value="GLYCINE DEHYDROGENASE, DECARBOXYLATING"/>
    <property type="match status" value="1"/>
</dbReference>
<dbReference type="InterPro" id="IPR015421">
    <property type="entry name" value="PyrdxlP-dep_Trfase_major"/>
</dbReference>
<protein>
    <recommendedName>
        <fullName evidence="5">glycine dehydrogenase (aminomethyl-transferring)</fullName>
        <ecNumber evidence="5">1.4.4.2</ecNumber>
    </recommendedName>
</protein>
<dbReference type="NCBIfam" id="NF003346">
    <property type="entry name" value="PRK04366.1"/>
    <property type="match status" value="1"/>
</dbReference>
<dbReference type="Gene3D" id="3.90.1150.10">
    <property type="entry name" value="Aspartate Aminotransferase, domain 1"/>
    <property type="match status" value="2"/>
</dbReference>
<evidence type="ECO:0000256" key="7">
    <source>
        <dbReference type="ARBA" id="ARBA00023002"/>
    </source>
</evidence>
<dbReference type="PANTHER" id="PTHR11773:SF1">
    <property type="entry name" value="GLYCINE DEHYDROGENASE (DECARBOXYLATING), MITOCHONDRIAL"/>
    <property type="match status" value="1"/>
</dbReference>
<keyword evidence="12" id="KW-1185">Reference proteome</keyword>
<dbReference type="RefSeq" id="WP_377460226.1">
    <property type="nucleotide sequence ID" value="NZ_JBHLUB010000032.1"/>
</dbReference>
<feature type="domain" description="Glycine dehydrogenase C-terminal" evidence="10">
    <location>
        <begin position="769"/>
        <end position="890"/>
    </location>
</feature>
<dbReference type="InterPro" id="IPR049316">
    <property type="entry name" value="GDC-P_C"/>
</dbReference>
<dbReference type="CDD" id="cd00613">
    <property type="entry name" value="GDC-P"/>
    <property type="match status" value="1"/>
</dbReference>
<dbReference type="Gene3D" id="3.40.640.10">
    <property type="entry name" value="Type I PLP-dependent aspartate aminotransferase-like (Major domain)"/>
    <property type="match status" value="2"/>
</dbReference>
<dbReference type="InterPro" id="IPR015424">
    <property type="entry name" value="PyrdxlP-dep_Trfase"/>
</dbReference>
<dbReference type="InterPro" id="IPR049315">
    <property type="entry name" value="GDC-P_N"/>
</dbReference>
<dbReference type="Pfam" id="PF02347">
    <property type="entry name" value="GDC-P"/>
    <property type="match status" value="2"/>
</dbReference>
<evidence type="ECO:0000256" key="5">
    <source>
        <dbReference type="ARBA" id="ARBA00012134"/>
    </source>
</evidence>
<evidence type="ECO:0000256" key="6">
    <source>
        <dbReference type="ARBA" id="ARBA00022898"/>
    </source>
</evidence>
<comment type="subunit">
    <text evidence="4">The glycine cleavage system is composed of four proteins: P, T, L and H.</text>
</comment>